<dbReference type="EMBL" id="VCGU01000458">
    <property type="protein sequence ID" value="TRY62753.1"/>
    <property type="molecule type" value="Genomic_DNA"/>
</dbReference>
<proteinExistence type="predicted"/>
<dbReference type="InterPro" id="IPR041679">
    <property type="entry name" value="DNA2/NAM7-like_C"/>
</dbReference>
<evidence type="ECO:0000256" key="1">
    <source>
        <dbReference type="ARBA" id="ARBA00004496"/>
    </source>
</evidence>
<sequence length="609" mass="68350">VLAAETMEQLFQRLSISSVVNTTPVVRLQTHIQSFKINPEDLTYPPQFAPLFKNKFSEGPLQPKDKIFCKSVKTFMAPGLNPSTYKNFLHVLLYAQEYAEEDELHKCARFDGRAVICRRVNFILNRSNFIRGHGCIEEMTTSRIARLFPLKGALTVKVPSQFKLTKTDLLNKNIADNEEQFAAVNGILNATSGIYPYLLFGPPGTGKTVTLVEAISQVFFQNKAAKILVCAPSNTAANLLAVRLSENIPEASIMRGLSRTHKLENLPANLANISLIAPLWQKSIGQFHVVVTTLSSAGWINAPGRKKNQTNYVFSHVFIDEAGQSTETEALFAIARTTNSQSLLVLSGDPYQMGPVVKSEVAKHYRFEISLMERLMKTSSVYKKTGPKNQLDPRFITKLVKNFRSHEDLLEVPSFLFYDNELVACQPIHNFYLKTAFPLIFHGVLGAHSRDPKSTSLFNSQEVNEVLTYIDKLRWIFPDEEIGIISPYRSQVRHIKKRLGETSIMVGSTEEYQGQERRVILISTVRSSLGLETALNNAKQAPSLGFLTSERRFNVAVTRAKELMLIIGDPDLLSKEPNWKLLIDFIILNGGYTGCKYQRATQLLGGTRI</sequence>
<dbReference type="STRING" id="6832.A0A553NBE0"/>
<dbReference type="Pfam" id="PF13086">
    <property type="entry name" value="AAA_11"/>
    <property type="match status" value="2"/>
</dbReference>
<dbReference type="InterPro" id="IPR047187">
    <property type="entry name" value="SF1_C_Upf1"/>
</dbReference>
<dbReference type="CDD" id="cd18808">
    <property type="entry name" value="SF1_C_Upf1"/>
    <property type="match status" value="1"/>
</dbReference>
<dbReference type="InterPro" id="IPR027417">
    <property type="entry name" value="P-loop_NTPase"/>
</dbReference>
<feature type="domain" description="DNA2/NAM7 helicase-like C-terminal" evidence="4">
    <location>
        <begin position="368"/>
        <end position="570"/>
    </location>
</feature>
<dbReference type="Proteomes" id="UP000318571">
    <property type="component" value="Chromosome 10"/>
</dbReference>
<evidence type="ECO:0000259" key="3">
    <source>
        <dbReference type="Pfam" id="PF13086"/>
    </source>
</evidence>
<reference evidence="5 6" key="1">
    <citation type="journal article" date="2018" name="Nat. Ecol. Evol.">
        <title>Genomic signatures of mitonuclear coevolution across populations of Tigriopus californicus.</title>
        <authorList>
            <person name="Barreto F.S."/>
            <person name="Watson E.T."/>
            <person name="Lima T.G."/>
            <person name="Willett C.S."/>
            <person name="Edmands S."/>
            <person name="Li W."/>
            <person name="Burton R.S."/>
        </authorList>
    </citation>
    <scope>NUCLEOTIDE SEQUENCE [LARGE SCALE GENOMIC DNA]</scope>
    <source>
        <strain evidence="5 6">San Diego</strain>
    </source>
</reference>
<accession>A0A553NBE0</accession>
<evidence type="ECO:0000259" key="4">
    <source>
        <dbReference type="Pfam" id="PF13087"/>
    </source>
</evidence>
<keyword evidence="6" id="KW-1185">Reference proteome</keyword>
<dbReference type="PANTHER" id="PTHR45418:SF1">
    <property type="entry name" value="CANCER_TESTIS ANTIGEN 55"/>
    <property type="match status" value="1"/>
</dbReference>
<evidence type="ECO:0000313" key="6">
    <source>
        <dbReference type="Proteomes" id="UP000318571"/>
    </source>
</evidence>
<evidence type="ECO:0000256" key="2">
    <source>
        <dbReference type="ARBA" id="ARBA00022490"/>
    </source>
</evidence>
<protein>
    <submittedName>
        <fullName evidence="5">Uncharacterized protein</fullName>
    </submittedName>
</protein>
<feature type="non-terminal residue" evidence="5">
    <location>
        <position position="1"/>
    </location>
</feature>
<organism evidence="5 6">
    <name type="scientific">Tigriopus californicus</name>
    <name type="common">Marine copepod</name>
    <dbReference type="NCBI Taxonomy" id="6832"/>
    <lineage>
        <taxon>Eukaryota</taxon>
        <taxon>Metazoa</taxon>
        <taxon>Ecdysozoa</taxon>
        <taxon>Arthropoda</taxon>
        <taxon>Crustacea</taxon>
        <taxon>Multicrustacea</taxon>
        <taxon>Hexanauplia</taxon>
        <taxon>Copepoda</taxon>
        <taxon>Harpacticoida</taxon>
        <taxon>Harpacticidae</taxon>
        <taxon>Tigriopus</taxon>
    </lineage>
</organism>
<dbReference type="OMA" id="ELCIPIN"/>
<comment type="subcellular location">
    <subcellularLocation>
        <location evidence="1">Cytoplasm</location>
    </subcellularLocation>
</comment>
<feature type="domain" description="DNA2/NAM7 helicase helicase" evidence="3">
    <location>
        <begin position="281"/>
        <end position="360"/>
    </location>
</feature>
<dbReference type="SUPFAM" id="SSF52540">
    <property type="entry name" value="P-loop containing nucleoside triphosphate hydrolases"/>
    <property type="match status" value="1"/>
</dbReference>
<dbReference type="GO" id="GO:0004386">
    <property type="term" value="F:helicase activity"/>
    <property type="evidence" value="ECO:0007669"/>
    <property type="project" value="InterPro"/>
</dbReference>
<dbReference type="GO" id="GO:0005737">
    <property type="term" value="C:cytoplasm"/>
    <property type="evidence" value="ECO:0007669"/>
    <property type="project" value="UniProtKB-SubCell"/>
</dbReference>
<keyword evidence="2" id="KW-0963">Cytoplasm</keyword>
<gene>
    <name evidence="5" type="ORF">TCAL_10783</name>
</gene>
<dbReference type="PANTHER" id="PTHR45418">
    <property type="entry name" value="CANCER/TESTIS ANTIGEN 55"/>
    <property type="match status" value="1"/>
</dbReference>
<dbReference type="AlphaFoldDB" id="A0A553NBE0"/>
<dbReference type="Gene3D" id="3.40.50.300">
    <property type="entry name" value="P-loop containing nucleotide triphosphate hydrolases"/>
    <property type="match status" value="2"/>
</dbReference>
<evidence type="ECO:0000313" key="5">
    <source>
        <dbReference type="EMBL" id="TRY62753.1"/>
    </source>
</evidence>
<feature type="domain" description="DNA2/NAM7 helicase helicase" evidence="3">
    <location>
        <begin position="177"/>
        <end position="255"/>
    </location>
</feature>
<dbReference type="Pfam" id="PF13087">
    <property type="entry name" value="AAA_12"/>
    <property type="match status" value="1"/>
</dbReference>
<dbReference type="InterPro" id="IPR041677">
    <property type="entry name" value="DNA2/NAM7_AAA_11"/>
</dbReference>
<name>A0A553NBE0_TIGCA</name>
<comment type="caution">
    <text evidence="5">The sequence shown here is derived from an EMBL/GenBank/DDBJ whole genome shotgun (WGS) entry which is preliminary data.</text>
</comment>